<feature type="compositionally biased region" description="Basic and acidic residues" evidence="1">
    <location>
        <begin position="298"/>
        <end position="308"/>
    </location>
</feature>
<feature type="compositionally biased region" description="Polar residues" evidence="1">
    <location>
        <begin position="417"/>
        <end position="430"/>
    </location>
</feature>
<proteinExistence type="predicted"/>
<dbReference type="GO" id="GO:1905605">
    <property type="term" value="P:positive regulation of blood-brain barrier permeability"/>
    <property type="evidence" value="ECO:0007669"/>
    <property type="project" value="TreeGrafter"/>
</dbReference>
<dbReference type="PANTHER" id="PTHR13865">
    <property type="entry name" value="TIGHT JUNCTION PROTEIN"/>
    <property type="match status" value="1"/>
</dbReference>
<feature type="compositionally biased region" description="Basic and acidic residues" evidence="1">
    <location>
        <begin position="436"/>
        <end position="456"/>
    </location>
</feature>
<dbReference type="GO" id="GO:0005886">
    <property type="term" value="C:plasma membrane"/>
    <property type="evidence" value="ECO:0007669"/>
    <property type="project" value="TreeGrafter"/>
</dbReference>
<dbReference type="GO" id="GO:0098609">
    <property type="term" value="P:cell-cell adhesion"/>
    <property type="evidence" value="ECO:0007669"/>
    <property type="project" value="TreeGrafter"/>
</dbReference>
<feature type="compositionally biased region" description="Polar residues" evidence="1">
    <location>
        <begin position="11"/>
        <end position="27"/>
    </location>
</feature>
<feature type="region of interest" description="Disordered" evidence="1">
    <location>
        <begin position="1"/>
        <end position="54"/>
    </location>
</feature>
<dbReference type="GO" id="GO:0090557">
    <property type="term" value="P:establishment of endothelial intestinal barrier"/>
    <property type="evidence" value="ECO:0007669"/>
    <property type="project" value="TreeGrafter"/>
</dbReference>
<dbReference type="AlphaFoldDB" id="A0AAD3R484"/>
<reference evidence="2" key="1">
    <citation type="submission" date="2022-08" db="EMBL/GenBank/DDBJ databases">
        <title>Genome sequencing of akame (Lates japonicus).</title>
        <authorList>
            <person name="Hashiguchi Y."/>
            <person name="Takahashi H."/>
        </authorList>
    </citation>
    <scope>NUCLEOTIDE SEQUENCE</scope>
    <source>
        <strain evidence="2">Kochi</strain>
    </source>
</reference>
<evidence type="ECO:0000313" key="3">
    <source>
        <dbReference type="Proteomes" id="UP001279410"/>
    </source>
</evidence>
<dbReference type="PANTHER" id="PTHR13865:SF26">
    <property type="entry name" value="TIGHT JUNCTION PROTEIN ZO-2"/>
    <property type="match status" value="1"/>
</dbReference>
<evidence type="ECO:0000256" key="1">
    <source>
        <dbReference type="SAM" id="MobiDB-lite"/>
    </source>
</evidence>
<feature type="compositionally biased region" description="Basic and acidic residues" evidence="1">
    <location>
        <begin position="44"/>
        <end position="54"/>
    </location>
</feature>
<feature type="compositionally biased region" description="Basic residues" evidence="1">
    <location>
        <begin position="1"/>
        <end position="10"/>
    </location>
</feature>
<accession>A0AAD3R484</accession>
<dbReference type="GO" id="GO:0050839">
    <property type="term" value="F:cell adhesion molecule binding"/>
    <property type="evidence" value="ECO:0007669"/>
    <property type="project" value="TreeGrafter"/>
</dbReference>
<evidence type="ECO:0000313" key="2">
    <source>
        <dbReference type="EMBL" id="GLD56684.1"/>
    </source>
</evidence>
<dbReference type="GO" id="GO:0005923">
    <property type="term" value="C:bicellular tight junction"/>
    <property type="evidence" value="ECO:0007669"/>
    <property type="project" value="TreeGrafter"/>
</dbReference>
<protein>
    <submittedName>
        <fullName evidence="2">Tight junction protein ZO-2-like isoform X1</fullName>
    </submittedName>
</protein>
<dbReference type="Proteomes" id="UP001279410">
    <property type="component" value="Unassembled WGS sequence"/>
</dbReference>
<keyword evidence="3" id="KW-1185">Reference proteome</keyword>
<dbReference type="EMBL" id="BRZM01000027">
    <property type="protein sequence ID" value="GLD56684.1"/>
    <property type="molecule type" value="Genomic_DNA"/>
</dbReference>
<feature type="compositionally biased region" description="Basic and acidic residues" evidence="1">
    <location>
        <begin position="341"/>
        <end position="356"/>
    </location>
</feature>
<dbReference type="Gene3D" id="2.30.30.40">
    <property type="entry name" value="SH3 Domains"/>
    <property type="match status" value="1"/>
</dbReference>
<feature type="region of interest" description="Disordered" evidence="1">
    <location>
        <begin position="298"/>
        <end position="356"/>
    </location>
</feature>
<dbReference type="GO" id="GO:0045216">
    <property type="term" value="P:cell-cell junction organization"/>
    <property type="evidence" value="ECO:0007669"/>
    <property type="project" value="TreeGrafter"/>
</dbReference>
<comment type="caution">
    <text evidence="2">The sequence shown here is derived from an EMBL/GenBank/DDBJ whole genome shotgun (WGS) entry which is preliminary data.</text>
</comment>
<feature type="region of interest" description="Disordered" evidence="1">
    <location>
        <begin position="404"/>
        <end position="470"/>
    </location>
</feature>
<sequence length="470" mass="53716">MSFVIRKQRNRPTGWQNGRHANTAQRCRQSRGHALQAERRRHKTPPDREHYDGCPRRAAAGLRLAEERRAGHLHRCVQGGQRRAEQEGLRRDQIMTGGFAQNLQCTRTFEAPCRGVLFFIRTHFEYEKEAPELFSRGEIFKVTDTLTMVLGNHNDKDNQLLEKGIIPNKSTGKSTEETWRLRGQEGCQYCRSARAEEDLSASPGHRHYPAHERVVTRRGGLDSHDDRIKPPVWRADYLSMDSRFNQRIMKTRHEGGAEHNELDETLDVFPARVAISRSPEPVPGFHPEPCLYEEVRAQTRTDSSRSYDSHSSSTISSDAVGGNKPLPPPVALKPTVPRLNQHTEEQSPGKKEEDPANKSFLGKIQAFEKMDHLARAQRLLELQEAENARLEIAQKHPDIYAIPVKLPKPNLNRPQPIGSSSNPEPQTPSRTPYAETRGHDDDDEAEYRRQLADQTKRGYYNPQKYKDTEL</sequence>
<feature type="compositionally biased region" description="Low complexity" evidence="1">
    <location>
        <begin position="309"/>
        <end position="318"/>
    </location>
</feature>
<organism evidence="2 3">
    <name type="scientific">Lates japonicus</name>
    <name type="common">Japanese lates</name>
    <dbReference type="NCBI Taxonomy" id="270547"/>
    <lineage>
        <taxon>Eukaryota</taxon>
        <taxon>Metazoa</taxon>
        <taxon>Chordata</taxon>
        <taxon>Craniata</taxon>
        <taxon>Vertebrata</taxon>
        <taxon>Euteleostomi</taxon>
        <taxon>Actinopterygii</taxon>
        <taxon>Neopterygii</taxon>
        <taxon>Teleostei</taxon>
        <taxon>Neoteleostei</taxon>
        <taxon>Acanthomorphata</taxon>
        <taxon>Carangaria</taxon>
        <taxon>Carangaria incertae sedis</taxon>
        <taxon>Centropomidae</taxon>
        <taxon>Lates</taxon>
    </lineage>
</organism>
<name>A0AAD3R484_LATJO</name>
<dbReference type="GO" id="GO:0150105">
    <property type="term" value="P:protein localization to cell-cell junction"/>
    <property type="evidence" value="ECO:0007669"/>
    <property type="project" value="TreeGrafter"/>
</dbReference>
<gene>
    <name evidence="2" type="ORF">AKAME5_000899500</name>
</gene>